<dbReference type="AlphaFoldDB" id="A0A383RIN5"/>
<keyword evidence="6" id="KW-0966">Cell projection</keyword>
<dbReference type="Proteomes" id="UP000304148">
    <property type="component" value="Chromosome"/>
</dbReference>
<sequence>MNQSMISAAASMNGIQRKLDIVADNMANLNTNGYKRKSATFADVLTNVRQHDKDYRQPGRATPMGYTLGYGSYLTALSRDFTQGALKQTGVSTDFALEGNALFELELDNGQSAWIREGAFHYTIDPNTKEKVLVTAQGDKVLDKDGAEIRIGLDQEIQVNDKGQVFATKNGLTVVPNPIATLKVVKPISPELLIQTENNYYVMAPNTNRNAVVEDLDLTQNQAVHVRQGMIEQSNVSLIDEMNDLIQAQRAYQMSARALTSGDAMWGLANNLRA</sequence>
<dbReference type="InterPro" id="IPR037925">
    <property type="entry name" value="FlgE/F/G-like"/>
</dbReference>
<protein>
    <submittedName>
        <fullName evidence="6">Flagellar basal body protein</fullName>
    </submittedName>
</protein>
<accession>A0A383RIN5</accession>
<dbReference type="PANTHER" id="PTHR30435:SF19">
    <property type="entry name" value="FLAGELLAR BASAL-BODY ROD PROTEIN FLGG"/>
    <property type="match status" value="1"/>
</dbReference>
<dbReference type="InterPro" id="IPR053967">
    <property type="entry name" value="LlgE_F_G-like_D1"/>
</dbReference>
<evidence type="ECO:0000259" key="4">
    <source>
        <dbReference type="Pfam" id="PF06429"/>
    </source>
</evidence>
<dbReference type="InterPro" id="IPR001444">
    <property type="entry name" value="Flag_bb_rod_N"/>
</dbReference>
<evidence type="ECO:0000256" key="1">
    <source>
        <dbReference type="ARBA" id="ARBA00009677"/>
    </source>
</evidence>
<dbReference type="EMBL" id="LS992241">
    <property type="protein sequence ID" value="SYX86531.1"/>
    <property type="molecule type" value="Genomic_DNA"/>
</dbReference>
<dbReference type="PANTHER" id="PTHR30435">
    <property type="entry name" value="FLAGELLAR PROTEIN"/>
    <property type="match status" value="1"/>
</dbReference>
<feature type="domain" description="Flagellar basal body rod protein N-terminal" evidence="3">
    <location>
        <begin position="13"/>
        <end position="35"/>
    </location>
</feature>
<reference evidence="7" key="1">
    <citation type="submission" date="2018-08" db="EMBL/GenBank/DDBJ databases">
        <authorList>
            <person name="Chevrot R."/>
        </authorList>
    </citation>
    <scope>NUCLEOTIDE SEQUENCE [LARGE SCALE GENOMIC DNA]</scope>
</reference>
<dbReference type="SUPFAM" id="SSF117143">
    <property type="entry name" value="Flagellar hook protein flgE"/>
    <property type="match status" value="1"/>
</dbReference>
<evidence type="ECO:0000313" key="6">
    <source>
        <dbReference type="EMBL" id="SYX86531.1"/>
    </source>
</evidence>
<dbReference type="Pfam" id="PF06429">
    <property type="entry name" value="Flg_bbr_C"/>
    <property type="match status" value="1"/>
</dbReference>
<dbReference type="RefSeq" id="WP_138188445.1">
    <property type="nucleotide sequence ID" value="NZ_LS992241.1"/>
</dbReference>
<proteinExistence type="inferred from homology"/>
<dbReference type="Pfam" id="PF00460">
    <property type="entry name" value="Flg_bb_rod"/>
    <property type="match status" value="1"/>
</dbReference>
<dbReference type="InterPro" id="IPR020013">
    <property type="entry name" value="Flagellar_FlgE/F/G"/>
</dbReference>
<evidence type="ECO:0000259" key="3">
    <source>
        <dbReference type="Pfam" id="PF00460"/>
    </source>
</evidence>
<dbReference type="GO" id="GO:0071978">
    <property type="term" value="P:bacterial-type flagellum-dependent swarming motility"/>
    <property type="evidence" value="ECO:0007669"/>
    <property type="project" value="TreeGrafter"/>
</dbReference>
<evidence type="ECO:0000313" key="7">
    <source>
        <dbReference type="Proteomes" id="UP000304148"/>
    </source>
</evidence>
<feature type="domain" description="Flagellar basal-body/hook protein C-terminal" evidence="4">
    <location>
        <begin position="227"/>
        <end position="272"/>
    </location>
</feature>
<name>A0A383RIN5_PAEAL</name>
<dbReference type="InterPro" id="IPR010930">
    <property type="entry name" value="Flg_bb/hook_C_dom"/>
</dbReference>
<evidence type="ECO:0000256" key="2">
    <source>
        <dbReference type="RuleBase" id="RU362116"/>
    </source>
</evidence>
<dbReference type="Pfam" id="PF22692">
    <property type="entry name" value="LlgE_F_G_D1"/>
    <property type="match status" value="1"/>
</dbReference>
<keyword evidence="6" id="KW-0282">Flagellum</keyword>
<keyword evidence="2" id="KW-0975">Bacterial flagellum</keyword>
<dbReference type="GO" id="GO:0009425">
    <property type="term" value="C:bacterial-type flagellum basal body"/>
    <property type="evidence" value="ECO:0007669"/>
    <property type="project" value="UniProtKB-SubCell"/>
</dbReference>
<keyword evidence="6" id="KW-0969">Cilium</keyword>
<evidence type="ECO:0000259" key="5">
    <source>
        <dbReference type="Pfam" id="PF22692"/>
    </source>
</evidence>
<comment type="subcellular location">
    <subcellularLocation>
        <location evidence="2">Bacterial flagellum basal body</location>
    </subcellularLocation>
</comment>
<comment type="similarity">
    <text evidence="1 2">Belongs to the flagella basal body rod proteins family.</text>
</comment>
<dbReference type="NCBIfam" id="TIGR03506">
    <property type="entry name" value="FlgEFG_subfam"/>
    <property type="match status" value="1"/>
</dbReference>
<organism evidence="6 7">
    <name type="scientific">Paenibacillus alvei</name>
    <name type="common">Bacillus alvei</name>
    <dbReference type="NCBI Taxonomy" id="44250"/>
    <lineage>
        <taxon>Bacteria</taxon>
        <taxon>Bacillati</taxon>
        <taxon>Bacillota</taxon>
        <taxon>Bacilli</taxon>
        <taxon>Bacillales</taxon>
        <taxon>Paenibacillaceae</taxon>
        <taxon>Paenibacillus</taxon>
    </lineage>
</organism>
<gene>
    <name evidence="6" type="ORF">PBLR_14957</name>
</gene>
<feature type="domain" description="Flagellar hook protein FlgE/F/G-like D1" evidence="5">
    <location>
        <begin position="96"/>
        <end position="167"/>
    </location>
</feature>